<evidence type="ECO:0000313" key="2">
    <source>
        <dbReference type="Proteomes" id="UP000006299"/>
    </source>
</evidence>
<proteinExistence type="predicted"/>
<dbReference type="GO" id="GO:0016740">
    <property type="term" value="F:transferase activity"/>
    <property type="evidence" value="ECO:0007669"/>
    <property type="project" value="UniProtKB-KW"/>
</dbReference>
<dbReference type="Proteomes" id="UP000006299">
    <property type="component" value="Chromosome"/>
</dbReference>
<dbReference type="AlphaFoldDB" id="K0D9G6"/>
<dbReference type="SUPFAM" id="SSF52309">
    <property type="entry name" value="N-(deoxy)ribosyltransferase-like"/>
    <property type="match status" value="1"/>
</dbReference>
<name>K0D9G6_LEUCJ</name>
<keyword evidence="2" id="KW-1185">Reference proteome</keyword>
<dbReference type="STRING" id="1229758.C270_02810"/>
<evidence type="ECO:0000313" key="1">
    <source>
        <dbReference type="EMBL" id="AFT81475.1"/>
    </source>
</evidence>
<keyword evidence="1" id="KW-0808">Transferase</keyword>
<dbReference type="KEGG" id="lcn:C270_02810"/>
<reference evidence="1 2" key="1">
    <citation type="journal article" date="2012" name="J. Bacteriol.">
        <title>Complete genome sequence of Leuconostoc carnosum strain JB16, isolated from Kimchi.</title>
        <authorList>
            <person name="Jung J.Y."/>
            <person name="Lee S.H."/>
            <person name="Jeon C.O."/>
        </authorList>
    </citation>
    <scope>NUCLEOTIDE SEQUENCE [LARGE SCALE GENOMIC DNA]</scope>
    <source>
        <strain evidence="1 2">JB16</strain>
    </source>
</reference>
<sequence>MLLQMLFFIWKLGGIFLNERVFLAAPFKQLLNQKNVVDSENTQVLQTIIQLLENKHFIVDNAHKRENWGAEMMAPSQCTTADYFAIKHCQYFIAFPGNPASPGTHIELGWASAFNKKMILLLKVGVDYAYLVQGLGAIADVEYLYYKDLADCVQKINHFFK</sequence>
<dbReference type="Gene3D" id="3.40.50.450">
    <property type="match status" value="1"/>
</dbReference>
<dbReference type="eggNOG" id="COG3613">
    <property type="taxonomic scope" value="Bacteria"/>
</dbReference>
<dbReference type="HOGENOM" id="CLU_135562_0_0_9"/>
<accession>K0D9G6</accession>
<dbReference type="PATRIC" id="fig|1229758.3.peg.562"/>
<gene>
    <name evidence="1" type="ordered locus">C270_02810</name>
</gene>
<organism evidence="1 2">
    <name type="scientific">Leuconostoc carnosum (strain JB16)</name>
    <dbReference type="NCBI Taxonomy" id="1229758"/>
    <lineage>
        <taxon>Bacteria</taxon>
        <taxon>Bacillati</taxon>
        <taxon>Bacillota</taxon>
        <taxon>Bacilli</taxon>
        <taxon>Lactobacillales</taxon>
        <taxon>Lactobacillaceae</taxon>
        <taxon>Leuconostoc</taxon>
    </lineage>
</organism>
<protein>
    <submittedName>
        <fullName evidence="1">Nucleoside 2-deoxyribosyltransferase</fullName>
    </submittedName>
</protein>
<dbReference type="EMBL" id="CP003851">
    <property type="protein sequence ID" value="AFT81475.1"/>
    <property type="molecule type" value="Genomic_DNA"/>
</dbReference>